<evidence type="ECO:0000313" key="9">
    <source>
        <dbReference type="Proteomes" id="UP000504606"/>
    </source>
</evidence>
<keyword evidence="5" id="KW-1133">Transmembrane helix</keyword>
<evidence type="ECO:0000313" key="10">
    <source>
        <dbReference type="RefSeq" id="XP_052131716.1"/>
    </source>
</evidence>
<dbReference type="FunFam" id="3.40.850.10:FF:000010">
    <property type="entry name" value="Kinesin family member 13A"/>
    <property type="match status" value="1"/>
</dbReference>
<dbReference type="SUPFAM" id="SSF52540">
    <property type="entry name" value="P-loop containing nucleoside triphosphate hydrolases"/>
    <property type="match status" value="1"/>
</dbReference>
<dbReference type="KEGG" id="foc:127751750"/>
<dbReference type="InterPro" id="IPR043128">
    <property type="entry name" value="Rev_trsase/Diguanyl_cyclase"/>
</dbReference>
<feature type="domain" description="Kinesin motor" evidence="6">
    <location>
        <begin position="1381"/>
        <end position="1705"/>
    </location>
</feature>
<feature type="region of interest" description="Disordered" evidence="4">
    <location>
        <begin position="1315"/>
        <end position="1401"/>
    </location>
</feature>
<keyword evidence="5" id="KW-0812">Transmembrane</keyword>
<dbReference type="CDD" id="cd01650">
    <property type="entry name" value="RT_nLTR_like"/>
    <property type="match status" value="1"/>
</dbReference>
<keyword evidence="3" id="KW-0505">Motor protein</keyword>
<sequence>MEIKEQREDWPEEGTKEKVMIREGDARVTCMKADGNCLFYAISHQMHALGLVEDEGPVEPGDLNHSLHSFDLRQAVARHIKAYPYQFEGALFSAAADDPPAYRRFMAERPDGKMHFAQIHEAARRYASKLSMDTVWAGEEALVALAEAKQLRIEVYYETPHPEQWADTPPALTFLPQNQPPRATVKIVYRLSKKRNGQRVHYDSLERFRERRRARAEEGTIFDPICIPEEEKEKKRSKGTARRRRNRASQKRKRSAEGPKGSTTSGGGGNQPAASEPTTSVVAPGPTTFPLKKGKVGKPSVLPRNRPIRIATWNVRTMFKAGAARNVTSELLRMGVGIAGLQEMRWEGWGDLRMADYHLYWSGPRKGSRREHGVGFAIHKSLVPAVYAFGPVNKRLAVLLLRTQEENLAFVSCHAPCNSDKNHEEKTAFYDRLQKVVSTVLSKGAVKIILGDMNAQLGPMKDPKDKRRGKYTYHTEDNGNGNRLLSFASATAMTVVSTTSSRPKAECFTWSSPNGKVVSQIDHILVDTARAGWVTGAHSEWTACNDSDHAPVVAALKVKVADFKRTHTGDLLKSPKKLRVERLREDEVRDKFQERVAELLQRRPGADEVVRADDVVAQQEGGEEVRAGEAEEEVGPHEEELEESLDEIWQRIEAALQEGGEEVLGLQDKVTGQPWFDEECETDMERRNAYWRWHRESPEDEELREAYEESHNTLKSTLRRVRRRFLDQHCRDLDEARTQNDTKKFFEGVKRLKNGFVPRATMVRSEGGMLAVEVGQQLGTWQGHFEKVLRGANAVQAAGEEAHDDHDQDPGQNTYDARERTPPTREELVSVLEAMKKRKAPGADGIAMELLQCGGEALLDELTKLMVKIWEEEKIPVAWEEAVITVLHKGKGCIYDCDNYRGLSLLNTGYKVCSCMVLHRLVKYADKATGEYQAGFRRNRSTTDHIHAVRTIISKRRERHLDTHLLFIDFAKAYDSIFREVLWQRLGEMGIPQKLIAMMKALSKTTRNRVRILGFLSEAFETLAGVRQGDALSPQLFNLALESAIRRVMSMLGDEVTLLAYADDIVLIAETREHLTMVMALLMVECAKIGLQVNQGKTKYMYSSARPELPVMPLEVGEHSYEAVTSFRYLGSVITQDNDSYQDIRERTFQALRKMKALQAMLGSKDVGREGKIRIYEAIIKPVAIYGGQAWTLDARCREALLVFERQVLRCMVGPDRSTPGHIRIRRIEEIRDILQYHKSIVSFVEAAAMSWAGHVARAPADRVIRQVTDYQPAGPRGKGRPKKRWTDYIKEVARGEGAQDWEEEAQDREIWKGICRQVKDRPPPPIKRPPAKTSTVDKADTGTPPTGAAAPSTANPLSVPGTQRQRSVHADSEEDLDDPGLRRSPPARQPLRTVHSLSDSGKHPKTFAFDHCFDSLDPASPKFASQEEVFDSLGRDILENAFEGYNACIFAYGQTGSGKSYTMMGGRDSKGIIPRLCDALFDTIEKRQSAELSCKVEVSYMEIYNEKVHDLLDPKANKQSLKVREHNVLGPYVDGLSQLAVTAFQDIDNLMAEGNKSRTVAATNMNSESSRSHAVFSVIVTQTLTDTRSGVSGEKVSRMSLVDLAGSERAVKTGAVGDRLKEGSNINKSLTTLGLVISKLADQSATSKNRDKFVPYRDSVLTWLLKDNLGGNSKTVMVATISPSADNYEETLSTLRYADRAKRIVNHAVVNEDPNARIIRELRQEVEALREMLKHATVGHAIPALVCFFVLFCPLLFVLFAPLALKCLWP</sequence>
<dbReference type="PROSITE" id="PS50878">
    <property type="entry name" value="RT_POL"/>
    <property type="match status" value="1"/>
</dbReference>
<dbReference type="PROSITE" id="PS00411">
    <property type="entry name" value="KINESIN_MOTOR_1"/>
    <property type="match status" value="1"/>
</dbReference>
<feature type="compositionally biased region" description="Polar residues" evidence="4">
    <location>
        <begin position="272"/>
        <end position="281"/>
    </location>
</feature>
<dbReference type="Gene3D" id="3.30.70.270">
    <property type="match status" value="1"/>
</dbReference>
<dbReference type="OrthoDB" id="7552168at2759"/>
<feature type="domain" description="OTU" evidence="7">
    <location>
        <begin position="26"/>
        <end position="208"/>
    </location>
</feature>
<evidence type="ECO:0000259" key="7">
    <source>
        <dbReference type="PROSITE" id="PS50802"/>
    </source>
</evidence>
<feature type="region of interest" description="Disordered" evidence="4">
    <location>
        <begin position="231"/>
        <end position="301"/>
    </location>
</feature>
<dbReference type="Pfam" id="PF16183">
    <property type="entry name" value="Kinesin_assoc"/>
    <property type="match status" value="1"/>
</dbReference>
<feature type="domain" description="Reverse transcriptase" evidence="8">
    <location>
        <begin position="868"/>
        <end position="1134"/>
    </location>
</feature>
<dbReference type="SUPFAM" id="SSF54001">
    <property type="entry name" value="Cysteine proteinases"/>
    <property type="match status" value="1"/>
</dbReference>
<comment type="similarity">
    <text evidence="3">Belongs to the TRAFAC class myosin-kinesin ATPase superfamily. Kinesin family.</text>
</comment>
<evidence type="ECO:0000259" key="6">
    <source>
        <dbReference type="PROSITE" id="PS50067"/>
    </source>
</evidence>
<dbReference type="Proteomes" id="UP000504606">
    <property type="component" value="Unplaced"/>
</dbReference>
<dbReference type="InterPro" id="IPR001752">
    <property type="entry name" value="Kinesin_motor_dom"/>
</dbReference>
<dbReference type="Gene3D" id="3.40.850.10">
    <property type="entry name" value="Kinesin motor domain"/>
    <property type="match status" value="1"/>
</dbReference>
<feature type="compositionally biased region" description="Basic and acidic residues" evidence="4">
    <location>
        <begin position="623"/>
        <end position="638"/>
    </location>
</feature>
<dbReference type="SUPFAM" id="SSF56672">
    <property type="entry name" value="DNA/RNA polymerases"/>
    <property type="match status" value="1"/>
</dbReference>
<name>A0A9C6X9H5_FRAOC</name>
<dbReference type="PRINTS" id="PR00380">
    <property type="entry name" value="KINESINHEAVY"/>
</dbReference>
<accession>A0A9C6X9H5</accession>
<protein>
    <submittedName>
        <fullName evidence="10">Uncharacterized protein LOC127751750 isoform X1</fullName>
    </submittedName>
</protein>
<dbReference type="GO" id="GO:0005524">
    <property type="term" value="F:ATP binding"/>
    <property type="evidence" value="ECO:0007669"/>
    <property type="project" value="UniProtKB-UniRule"/>
</dbReference>
<dbReference type="GeneID" id="127751750"/>
<keyword evidence="1 3" id="KW-0547">Nucleotide-binding</keyword>
<dbReference type="Pfam" id="PF00225">
    <property type="entry name" value="Kinesin"/>
    <property type="match status" value="1"/>
</dbReference>
<evidence type="ECO:0000256" key="5">
    <source>
        <dbReference type="SAM" id="Phobius"/>
    </source>
</evidence>
<dbReference type="RefSeq" id="XP_052131716.1">
    <property type="nucleotide sequence ID" value="XM_052275756.1"/>
</dbReference>
<keyword evidence="5" id="KW-0472">Membrane</keyword>
<dbReference type="Pfam" id="PF02338">
    <property type="entry name" value="OTU"/>
    <property type="match status" value="1"/>
</dbReference>
<evidence type="ECO:0000259" key="8">
    <source>
        <dbReference type="PROSITE" id="PS50878"/>
    </source>
</evidence>
<dbReference type="Gene3D" id="3.90.70.80">
    <property type="match status" value="1"/>
</dbReference>
<evidence type="ECO:0000256" key="2">
    <source>
        <dbReference type="ARBA" id="ARBA00022840"/>
    </source>
</evidence>
<evidence type="ECO:0000256" key="1">
    <source>
        <dbReference type="ARBA" id="ARBA00022741"/>
    </source>
</evidence>
<dbReference type="InterPro" id="IPR032405">
    <property type="entry name" value="Kinesin_assoc"/>
</dbReference>
<dbReference type="SUPFAM" id="SSF56219">
    <property type="entry name" value="DNase I-like"/>
    <property type="match status" value="1"/>
</dbReference>
<dbReference type="SMART" id="SM00129">
    <property type="entry name" value="KISc"/>
    <property type="match status" value="1"/>
</dbReference>
<dbReference type="InterPro" id="IPR019821">
    <property type="entry name" value="Kinesin_motor_CS"/>
</dbReference>
<feature type="transmembrane region" description="Helical" evidence="5">
    <location>
        <begin position="1742"/>
        <end position="1766"/>
    </location>
</feature>
<proteinExistence type="inferred from homology"/>
<keyword evidence="9" id="KW-1185">Reference proteome</keyword>
<dbReference type="InterPro" id="IPR005135">
    <property type="entry name" value="Endo/exonuclease/phosphatase"/>
</dbReference>
<dbReference type="CDD" id="cd01365">
    <property type="entry name" value="KISc_KIF1A_KIF1B"/>
    <property type="match status" value="1"/>
</dbReference>
<dbReference type="InterPro" id="IPR036961">
    <property type="entry name" value="Kinesin_motor_dom_sf"/>
</dbReference>
<evidence type="ECO:0000256" key="3">
    <source>
        <dbReference type="PROSITE-ProRule" id="PRU00283"/>
    </source>
</evidence>
<feature type="region of interest" description="Disordered" evidence="4">
    <location>
        <begin position="795"/>
        <end position="822"/>
    </location>
</feature>
<feature type="compositionally biased region" description="Basic residues" evidence="4">
    <location>
        <begin position="235"/>
        <end position="254"/>
    </location>
</feature>
<feature type="binding site" evidence="3">
    <location>
        <begin position="1454"/>
        <end position="1461"/>
    </location>
    <ligand>
        <name>ATP</name>
        <dbReference type="ChEBI" id="CHEBI:30616"/>
    </ligand>
</feature>
<gene>
    <name evidence="10" type="primary">LOC127751750</name>
</gene>
<dbReference type="PANTHER" id="PTHR47117">
    <property type="entry name" value="STAR-RELATED LIPID TRANSFER PROTEIN 9"/>
    <property type="match status" value="1"/>
</dbReference>
<dbReference type="Gene3D" id="3.60.10.10">
    <property type="entry name" value="Endonuclease/exonuclease/phosphatase"/>
    <property type="match status" value="1"/>
</dbReference>
<keyword evidence="2 3" id="KW-0067">ATP-binding</keyword>
<feature type="compositionally biased region" description="Basic and acidic residues" evidence="4">
    <location>
        <begin position="800"/>
        <end position="809"/>
    </location>
</feature>
<reference evidence="10" key="1">
    <citation type="submission" date="2025-08" db="UniProtKB">
        <authorList>
            <consortium name="RefSeq"/>
        </authorList>
    </citation>
    <scope>IDENTIFICATION</scope>
    <source>
        <tissue evidence="10">Whole organism</tissue>
    </source>
</reference>
<evidence type="ECO:0000256" key="4">
    <source>
        <dbReference type="SAM" id="MobiDB-lite"/>
    </source>
</evidence>
<feature type="compositionally biased region" description="Low complexity" evidence="4">
    <location>
        <begin position="1342"/>
        <end position="1357"/>
    </location>
</feature>
<dbReference type="CDD" id="cd09076">
    <property type="entry name" value="L1-EN"/>
    <property type="match status" value="1"/>
</dbReference>
<dbReference type="InterPro" id="IPR036691">
    <property type="entry name" value="Endo/exonu/phosph_ase_sf"/>
</dbReference>
<dbReference type="InterPro" id="IPR043502">
    <property type="entry name" value="DNA/RNA_pol_sf"/>
</dbReference>
<feature type="region of interest" description="Disordered" evidence="4">
    <location>
        <begin position="618"/>
        <end position="640"/>
    </location>
</feature>
<dbReference type="PROSITE" id="PS50802">
    <property type="entry name" value="OTU"/>
    <property type="match status" value="1"/>
</dbReference>
<dbReference type="GO" id="GO:0008017">
    <property type="term" value="F:microtubule binding"/>
    <property type="evidence" value="ECO:0007669"/>
    <property type="project" value="InterPro"/>
</dbReference>
<dbReference type="GO" id="GO:0071897">
    <property type="term" value="P:DNA biosynthetic process"/>
    <property type="evidence" value="ECO:0007669"/>
    <property type="project" value="UniProtKB-ARBA"/>
</dbReference>
<organism evidence="9 10">
    <name type="scientific">Frankliniella occidentalis</name>
    <name type="common">Western flower thrips</name>
    <name type="synonym">Euthrips occidentalis</name>
    <dbReference type="NCBI Taxonomy" id="133901"/>
    <lineage>
        <taxon>Eukaryota</taxon>
        <taxon>Metazoa</taxon>
        <taxon>Ecdysozoa</taxon>
        <taxon>Arthropoda</taxon>
        <taxon>Hexapoda</taxon>
        <taxon>Insecta</taxon>
        <taxon>Pterygota</taxon>
        <taxon>Neoptera</taxon>
        <taxon>Paraneoptera</taxon>
        <taxon>Thysanoptera</taxon>
        <taxon>Terebrantia</taxon>
        <taxon>Thripoidea</taxon>
        <taxon>Thripidae</taxon>
        <taxon>Frankliniella</taxon>
    </lineage>
</organism>
<dbReference type="Pfam" id="PF00078">
    <property type="entry name" value="RVT_1"/>
    <property type="match status" value="1"/>
</dbReference>
<dbReference type="InterPro" id="IPR003323">
    <property type="entry name" value="OTU_dom"/>
</dbReference>
<dbReference type="Pfam" id="PF03372">
    <property type="entry name" value="Exo_endo_phos"/>
    <property type="match status" value="1"/>
</dbReference>
<dbReference type="GO" id="GO:0007018">
    <property type="term" value="P:microtubule-based movement"/>
    <property type="evidence" value="ECO:0007669"/>
    <property type="project" value="InterPro"/>
</dbReference>
<dbReference type="GO" id="GO:0003777">
    <property type="term" value="F:microtubule motor activity"/>
    <property type="evidence" value="ECO:0007669"/>
    <property type="project" value="InterPro"/>
</dbReference>
<dbReference type="InterPro" id="IPR000477">
    <property type="entry name" value="RT_dom"/>
</dbReference>
<dbReference type="PROSITE" id="PS50067">
    <property type="entry name" value="KINESIN_MOTOR_2"/>
    <property type="match status" value="1"/>
</dbReference>
<dbReference type="InterPro" id="IPR038765">
    <property type="entry name" value="Papain-like_cys_pep_sf"/>
</dbReference>
<dbReference type="InterPro" id="IPR027417">
    <property type="entry name" value="P-loop_NTPase"/>
</dbReference>
<dbReference type="CDD" id="cd22744">
    <property type="entry name" value="OTU"/>
    <property type="match status" value="1"/>
</dbReference>